<name>A0A200PYH7_MACCD</name>
<dbReference type="Proteomes" id="UP000195402">
    <property type="component" value="Unassembled WGS sequence"/>
</dbReference>
<evidence type="ECO:0000313" key="1">
    <source>
        <dbReference type="EMBL" id="OVA03247.1"/>
    </source>
</evidence>
<accession>A0A200PYH7</accession>
<evidence type="ECO:0000313" key="2">
    <source>
        <dbReference type="Proteomes" id="UP000195402"/>
    </source>
</evidence>
<dbReference type="PANTHER" id="PTHR37247:SF1">
    <property type="entry name" value="TRANSMEMBRANE PROTEIN"/>
    <property type="match status" value="1"/>
</dbReference>
<keyword evidence="2" id="KW-1185">Reference proteome</keyword>
<dbReference type="EMBL" id="MVGT01003749">
    <property type="protein sequence ID" value="OVA03247.1"/>
    <property type="molecule type" value="Genomic_DNA"/>
</dbReference>
<dbReference type="STRING" id="56857.A0A200PYH7"/>
<dbReference type="InParanoid" id="A0A200PYH7"/>
<sequence>MIDSGLMADFSGLVSLSSPKLPLQLQRFKVTGFNGFKRVPLVSHQISGLRVLNSLRLQNNQIKCAVSSGRNPQELSFQDDFRSDPFWLTLIKEAMCGLRFLVVFLVEQPGQLRYIEWPSFQSTICLQVELSKKIGFTMMTLIFGVMRGGDNDENNIWGYETRRDGMLVWIDSRLSPLFSLGFAAAENCMIQVLCCQNAILALIANQIISLLKVASSIAGKSSRTFSLKSDKM</sequence>
<organism evidence="1 2">
    <name type="scientific">Macleaya cordata</name>
    <name type="common">Five-seeded plume-poppy</name>
    <name type="synonym">Bocconia cordata</name>
    <dbReference type="NCBI Taxonomy" id="56857"/>
    <lineage>
        <taxon>Eukaryota</taxon>
        <taxon>Viridiplantae</taxon>
        <taxon>Streptophyta</taxon>
        <taxon>Embryophyta</taxon>
        <taxon>Tracheophyta</taxon>
        <taxon>Spermatophyta</taxon>
        <taxon>Magnoliopsida</taxon>
        <taxon>Ranunculales</taxon>
        <taxon>Papaveraceae</taxon>
        <taxon>Papaveroideae</taxon>
        <taxon>Macleaya</taxon>
    </lineage>
</organism>
<proteinExistence type="predicted"/>
<reference evidence="1 2" key="1">
    <citation type="journal article" date="2017" name="Mol. Plant">
        <title>The Genome of Medicinal Plant Macleaya cordata Provides New Insights into Benzylisoquinoline Alkaloids Metabolism.</title>
        <authorList>
            <person name="Liu X."/>
            <person name="Liu Y."/>
            <person name="Huang P."/>
            <person name="Ma Y."/>
            <person name="Qing Z."/>
            <person name="Tang Q."/>
            <person name="Cao H."/>
            <person name="Cheng P."/>
            <person name="Zheng Y."/>
            <person name="Yuan Z."/>
            <person name="Zhou Y."/>
            <person name="Liu J."/>
            <person name="Tang Z."/>
            <person name="Zhuo Y."/>
            <person name="Zhang Y."/>
            <person name="Yu L."/>
            <person name="Huang J."/>
            <person name="Yang P."/>
            <person name="Peng Q."/>
            <person name="Zhang J."/>
            <person name="Jiang W."/>
            <person name="Zhang Z."/>
            <person name="Lin K."/>
            <person name="Ro D.K."/>
            <person name="Chen X."/>
            <person name="Xiong X."/>
            <person name="Shang Y."/>
            <person name="Huang S."/>
            <person name="Zeng J."/>
        </authorList>
    </citation>
    <scope>NUCLEOTIDE SEQUENCE [LARGE SCALE GENOMIC DNA]</scope>
    <source>
        <strain evidence="2">cv. BLH2017</strain>
        <tissue evidence="1">Root</tissue>
    </source>
</reference>
<protein>
    <submittedName>
        <fullName evidence="1">Uncharacterized protein</fullName>
    </submittedName>
</protein>
<dbReference type="OrthoDB" id="1913236at2759"/>
<dbReference type="AlphaFoldDB" id="A0A200PYH7"/>
<dbReference type="PANTHER" id="PTHR37247">
    <property type="entry name" value="TRANSMEMBRANE PROTEIN"/>
    <property type="match status" value="1"/>
</dbReference>
<comment type="caution">
    <text evidence="1">The sequence shown here is derived from an EMBL/GenBank/DDBJ whole genome shotgun (WGS) entry which is preliminary data.</text>
</comment>
<gene>
    <name evidence="1" type="ORF">BVC80_8977g18</name>
</gene>